<comment type="caution">
    <text evidence="2">The sequence shown here is derived from an EMBL/GenBank/DDBJ whole genome shotgun (WGS) entry which is preliminary data.</text>
</comment>
<dbReference type="Proteomes" id="UP000075714">
    <property type="component" value="Unassembled WGS sequence"/>
</dbReference>
<feature type="transmembrane region" description="Helical" evidence="1">
    <location>
        <begin position="323"/>
        <end position="352"/>
    </location>
</feature>
<accession>A0A150FXJ1</accession>
<keyword evidence="1" id="KW-0472">Membrane</keyword>
<sequence length="359" mass="40961">MPVLFRLELGLPAQSNGQGPSIEEQLSALPEELVARAFIWDKRTEFVYLPVEIFEKHWQAVMSDWFDVALKLAENAEAGIPLALDHDTLRLFCNYPLVLWTNWTNGNYLKAMGARKAIQEMHRARIIVRCSAERGGLRPIIPTLHPSFVEFLFGGPDYRTVNEAIDVMLRGLYEHWIINKARDMFMRYLVLERPMGSLVLCSVLAVAALLRPILLLMNLEAIAMEGTCKTFYMERYMDPTTYKLVEARLVAIAWWPVILTRGVLKLQHLFHSARGAGQVGQSLGSHTLPYINQFFLTNTNYGLVLEQMLKELENAREANRPELLLLVMLLVLVLVLLVLVLVRLLLLVLLLLPHANQHL</sequence>
<gene>
    <name evidence="2" type="ORF">GPECTOR_159g112</name>
</gene>
<reference evidence="3" key="1">
    <citation type="journal article" date="2016" name="Nat. Commun.">
        <title>The Gonium pectorale genome demonstrates co-option of cell cycle regulation during the evolution of multicellularity.</title>
        <authorList>
            <person name="Hanschen E.R."/>
            <person name="Marriage T.N."/>
            <person name="Ferris P.J."/>
            <person name="Hamaji T."/>
            <person name="Toyoda A."/>
            <person name="Fujiyama A."/>
            <person name="Neme R."/>
            <person name="Noguchi H."/>
            <person name="Minakuchi Y."/>
            <person name="Suzuki M."/>
            <person name="Kawai-Toyooka H."/>
            <person name="Smith D.R."/>
            <person name="Sparks H."/>
            <person name="Anderson J."/>
            <person name="Bakaric R."/>
            <person name="Luria V."/>
            <person name="Karger A."/>
            <person name="Kirschner M.W."/>
            <person name="Durand P.M."/>
            <person name="Michod R.E."/>
            <person name="Nozaki H."/>
            <person name="Olson B.J."/>
        </authorList>
    </citation>
    <scope>NUCLEOTIDE SEQUENCE [LARGE SCALE GENOMIC DNA]</scope>
    <source>
        <strain evidence="3">NIES-2863</strain>
    </source>
</reference>
<keyword evidence="1" id="KW-0812">Transmembrane</keyword>
<dbReference type="EMBL" id="LSYV01000159">
    <property type="protein sequence ID" value="KXZ42344.1"/>
    <property type="molecule type" value="Genomic_DNA"/>
</dbReference>
<evidence type="ECO:0000313" key="3">
    <source>
        <dbReference type="Proteomes" id="UP000075714"/>
    </source>
</evidence>
<evidence type="ECO:0000313" key="2">
    <source>
        <dbReference type="EMBL" id="KXZ42344.1"/>
    </source>
</evidence>
<keyword evidence="3" id="KW-1185">Reference proteome</keyword>
<feature type="transmembrane region" description="Helical" evidence="1">
    <location>
        <begin position="195"/>
        <end position="214"/>
    </location>
</feature>
<keyword evidence="1" id="KW-1133">Transmembrane helix</keyword>
<organism evidence="2 3">
    <name type="scientific">Gonium pectorale</name>
    <name type="common">Green alga</name>
    <dbReference type="NCBI Taxonomy" id="33097"/>
    <lineage>
        <taxon>Eukaryota</taxon>
        <taxon>Viridiplantae</taxon>
        <taxon>Chlorophyta</taxon>
        <taxon>core chlorophytes</taxon>
        <taxon>Chlorophyceae</taxon>
        <taxon>CS clade</taxon>
        <taxon>Chlamydomonadales</taxon>
        <taxon>Volvocaceae</taxon>
        <taxon>Gonium</taxon>
    </lineage>
</organism>
<evidence type="ECO:0000256" key="1">
    <source>
        <dbReference type="SAM" id="Phobius"/>
    </source>
</evidence>
<name>A0A150FXJ1_GONPE</name>
<proteinExistence type="predicted"/>
<dbReference type="AlphaFoldDB" id="A0A150FXJ1"/>
<protein>
    <submittedName>
        <fullName evidence="2">Uncharacterized protein</fullName>
    </submittedName>
</protein>